<accession>A0ABQ0LZP1</accession>
<evidence type="ECO:0000313" key="2">
    <source>
        <dbReference type="EMBL" id="GAT56554.1"/>
    </source>
</evidence>
<sequence>MITDEPDLVSTFGCFWENRTPATVRKLLPTVTNLAQERLEAEKESARIAELSVKLEELEQREEEQRLRADRLEAEKETEVKSLEGLRWQLDPFIGWCPVPLRQPIRICSVLSGKSMDFDYVNGDSLESHIFHLYDSIPDHANQKFEIIGGGPLGFAIRHPLSGQYISKGEQGPAGARMRMGQSPLAFKFEEVPNASGAVMIRLTHREDRLKTLNVEGGRPERGVKIIAWDGEKGVADQWRISPFENTP</sequence>
<dbReference type="SUPFAM" id="SSF50370">
    <property type="entry name" value="Ricin B-like lectins"/>
    <property type="match status" value="1"/>
</dbReference>
<evidence type="ECO:0000256" key="1">
    <source>
        <dbReference type="SAM" id="Coils"/>
    </source>
</evidence>
<proteinExistence type="predicted"/>
<keyword evidence="1" id="KW-0175">Coiled coil</keyword>
<dbReference type="InterPro" id="IPR035992">
    <property type="entry name" value="Ricin_B-like_lectins"/>
</dbReference>
<organism evidence="2 3">
    <name type="scientific">Mycena chlorophos</name>
    <name type="common">Agaric fungus</name>
    <name type="synonym">Agaricus chlorophos</name>
    <dbReference type="NCBI Taxonomy" id="658473"/>
    <lineage>
        <taxon>Eukaryota</taxon>
        <taxon>Fungi</taxon>
        <taxon>Dikarya</taxon>
        <taxon>Basidiomycota</taxon>
        <taxon>Agaricomycotina</taxon>
        <taxon>Agaricomycetes</taxon>
        <taxon>Agaricomycetidae</taxon>
        <taxon>Agaricales</taxon>
        <taxon>Marasmiineae</taxon>
        <taxon>Mycenaceae</taxon>
        <taxon>Mycena</taxon>
    </lineage>
</organism>
<dbReference type="EMBL" id="DF849315">
    <property type="protein sequence ID" value="GAT56554.1"/>
    <property type="molecule type" value="Genomic_DNA"/>
</dbReference>
<evidence type="ECO:0000313" key="3">
    <source>
        <dbReference type="Proteomes" id="UP000815677"/>
    </source>
</evidence>
<reference evidence="2" key="1">
    <citation type="submission" date="2014-09" db="EMBL/GenBank/DDBJ databases">
        <title>Genome sequence of the luminous mushroom Mycena chlorophos for searching fungal bioluminescence genes.</title>
        <authorList>
            <person name="Tanaka Y."/>
            <person name="Kasuga D."/>
            <person name="Oba Y."/>
            <person name="Hase S."/>
            <person name="Sato K."/>
            <person name="Oba Y."/>
            <person name="Sakakibara Y."/>
        </authorList>
    </citation>
    <scope>NUCLEOTIDE SEQUENCE</scope>
</reference>
<evidence type="ECO:0008006" key="4">
    <source>
        <dbReference type="Google" id="ProtNLM"/>
    </source>
</evidence>
<name>A0ABQ0LZP1_MYCCL</name>
<gene>
    <name evidence="2" type="ORF">MCHLO_13198</name>
</gene>
<protein>
    <recommendedName>
        <fullName evidence="4">Ricin B lectin domain-containing protein</fullName>
    </recommendedName>
</protein>
<dbReference type="Proteomes" id="UP000815677">
    <property type="component" value="Unassembled WGS sequence"/>
</dbReference>
<keyword evidence="3" id="KW-1185">Reference proteome</keyword>
<feature type="coiled-coil region" evidence="1">
    <location>
        <begin position="34"/>
        <end position="75"/>
    </location>
</feature>
<dbReference type="Gene3D" id="2.80.10.50">
    <property type="match status" value="1"/>
</dbReference>
<dbReference type="CDD" id="cd00161">
    <property type="entry name" value="beta-trefoil_Ricin-like"/>
    <property type="match status" value="1"/>
</dbReference>